<dbReference type="Gene3D" id="1.10.1060.10">
    <property type="entry name" value="Alpha-helical ferredoxin"/>
    <property type="match status" value="2"/>
</dbReference>
<dbReference type="eggNOG" id="COG0247">
    <property type="taxonomic scope" value="Bacteria"/>
</dbReference>
<feature type="transmembrane region" description="Helical" evidence="4">
    <location>
        <begin position="169"/>
        <end position="192"/>
    </location>
</feature>
<dbReference type="InterPro" id="IPR017896">
    <property type="entry name" value="4Fe4S_Fe-S-bd"/>
</dbReference>
<gene>
    <name evidence="6" type="primary">hdrF1</name>
    <name evidence="6" type="ordered locus">HRM2_03200</name>
</gene>
<evidence type="ECO:0000256" key="4">
    <source>
        <dbReference type="SAM" id="Phobius"/>
    </source>
</evidence>
<protein>
    <submittedName>
        <fullName evidence="6">HdrF1</fullName>
        <ecNumber evidence="6">1.8.98.1</ecNumber>
    </submittedName>
</protein>
<dbReference type="OrthoDB" id="5410318at2"/>
<dbReference type="eggNOG" id="COG1150">
    <property type="taxonomic scope" value="Bacteria"/>
</dbReference>
<evidence type="ECO:0000256" key="1">
    <source>
        <dbReference type="ARBA" id="ARBA00022723"/>
    </source>
</evidence>
<dbReference type="Gene3D" id="1.20.950.20">
    <property type="entry name" value="Transmembrane di-heme cytochromes, Chain C"/>
    <property type="match status" value="2"/>
</dbReference>
<sequence>MIFRILLSIALIISLAGLVYRFRSIAGKSRSFEKGSRFQAKTKLGLNIPGGVLNTLFQTKLFKVGKQRWLVHFLVISGFGYLLVVHALDDVTSGLFYWYQPGIAPFRFLRNIAGALVGLGSIVFLVRRLNRFRPARPTINRSRIKGSSINGPGINGQQGNQNTTHQFQWLVSILLILGLVGSGFLLEAFRIISEPRFDEMVSAYSDLDEENGLMALRGFWIQSYHLKVKDTTPRARDFETGRDLNREFCMDCHDRPDSAFVSTPLAEGVKGLGNPLARFRADNILYWLHYGIFLIILALLPFSRLFHIIAIPVASTRKRVTPQSLEQERGVLDFFSLMACTNCGFCSQVCNVYPNFQITGNAGILPHVKIEAIRTMAEKGLKDPRAAVLLRSGNDDCTRCGRCGDICPAGIDLVRVWESADFLMEGLGCPDNYTQVFDTSLDQWTGQARPSQEPGAMACLPGLADQVESFENCVQCTICTNACPVVAYDPGGTDLGPHQVMNLLRLGKKEMATASPMVWNCLTCYACQELCPQGIRITDILLELRAQGQNRAEQIKLSKLTFQGADK</sequence>
<dbReference type="Proteomes" id="UP000000442">
    <property type="component" value="Chromosome"/>
</dbReference>
<accession>C0QGG7</accession>
<evidence type="ECO:0000256" key="2">
    <source>
        <dbReference type="ARBA" id="ARBA00023004"/>
    </source>
</evidence>
<dbReference type="RefSeq" id="WP_012662691.1">
    <property type="nucleotide sequence ID" value="NC_012108.1"/>
</dbReference>
<reference evidence="6 7" key="1">
    <citation type="journal article" date="2009" name="Environ. Microbiol.">
        <title>Genome sequence of Desulfobacterium autotrophicum HRM2, a marine sulfate reducer oxidizing organic carbon completely to carbon dioxide.</title>
        <authorList>
            <person name="Strittmatter A.W."/>
            <person name="Liesegang H."/>
            <person name="Rabus R."/>
            <person name="Decker I."/>
            <person name="Amann J."/>
            <person name="Andres S."/>
            <person name="Henne A."/>
            <person name="Fricke W.F."/>
            <person name="Martinez-Arias R."/>
            <person name="Bartels D."/>
            <person name="Goesmann A."/>
            <person name="Krause L."/>
            <person name="Puehler A."/>
            <person name="Klenk H.P."/>
            <person name="Richter M."/>
            <person name="Schuler M."/>
            <person name="Gloeckner F.O."/>
            <person name="Meyerdierks A."/>
            <person name="Gottschalk G."/>
            <person name="Amann R."/>
        </authorList>
    </citation>
    <scope>NUCLEOTIDE SEQUENCE [LARGE SCALE GENOMIC DNA]</scope>
    <source>
        <strain evidence="7">ATCC 43914 / DSM 3382 / HRM2</strain>
    </source>
</reference>
<dbReference type="PANTHER" id="PTHR43255:SF2">
    <property type="entry name" value="HETERODISULFIDE REDUCTASE RELATED PROTEIN"/>
    <property type="match status" value="1"/>
</dbReference>
<keyword evidence="6" id="KW-0560">Oxidoreductase</keyword>
<dbReference type="GO" id="GO:0005886">
    <property type="term" value="C:plasma membrane"/>
    <property type="evidence" value="ECO:0007669"/>
    <property type="project" value="TreeGrafter"/>
</dbReference>
<evidence type="ECO:0000256" key="3">
    <source>
        <dbReference type="ARBA" id="ARBA00023014"/>
    </source>
</evidence>
<feature type="transmembrane region" description="Helical" evidence="4">
    <location>
        <begin position="69"/>
        <end position="88"/>
    </location>
</feature>
<keyword evidence="7" id="KW-1185">Reference proteome</keyword>
<feature type="domain" description="4Fe-4S ferredoxin-type" evidence="5">
    <location>
        <begin position="463"/>
        <end position="493"/>
    </location>
</feature>
<dbReference type="SUPFAM" id="SSF46548">
    <property type="entry name" value="alpha-helical ferredoxin"/>
    <property type="match status" value="2"/>
</dbReference>
<dbReference type="AlphaFoldDB" id="C0QGG7"/>
<keyword evidence="2" id="KW-0408">Iron</keyword>
<dbReference type="GO" id="GO:0046872">
    <property type="term" value="F:metal ion binding"/>
    <property type="evidence" value="ECO:0007669"/>
    <property type="project" value="UniProtKB-KW"/>
</dbReference>
<keyword evidence="4" id="KW-0472">Membrane</keyword>
<dbReference type="InterPro" id="IPR017900">
    <property type="entry name" value="4Fe4S_Fe_S_CS"/>
</dbReference>
<dbReference type="SUPFAM" id="SSF103501">
    <property type="entry name" value="Respiratory nitrate reductase 1 gamma chain"/>
    <property type="match status" value="2"/>
</dbReference>
<keyword evidence="4" id="KW-1133">Transmembrane helix</keyword>
<keyword evidence="4" id="KW-0812">Transmembrane</keyword>
<evidence type="ECO:0000313" key="6">
    <source>
        <dbReference type="EMBL" id="ACN13442.1"/>
    </source>
</evidence>
<dbReference type="GO" id="GO:0051912">
    <property type="term" value="F:CoB--CoM heterodisulfide reductase activity"/>
    <property type="evidence" value="ECO:0007669"/>
    <property type="project" value="UniProtKB-EC"/>
</dbReference>
<feature type="transmembrane region" description="Helical" evidence="4">
    <location>
        <begin position="284"/>
        <end position="302"/>
    </location>
</feature>
<dbReference type="InterPro" id="IPR009051">
    <property type="entry name" value="Helical_ferredxn"/>
</dbReference>
<organism evidence="6 7">
    <name type="scientific">Desulforapulum autotrophicum (strain ATCC 43914 / DSM 3382 / VKM B-1955 / HRM2)</name>
    <name type="common">Desulfobacterium autotrophicum</name>
    <dbReference type="NCBI Taxonomy" id="177437"/>
    <lineage>
        <taxon>Bacteria</taxon>
        <taxon>Pseudomonadati</taxon>
        <taxon>Thermodesulfobacteriota</taxon>
        <taxon>Desulfobacteria</taxon>
        <taxon>Desulfobacterales</taxon>
        <taxon>Desulfobacteraceae</taxon>
        <taxon>Desulforapulum</taxon>
    </lineage>
</organism>
<dbReference type="PROSITE" id="PS51379">
    <property type="entry name" value="4FE4S_FER_2"/>
    <property type="match status" value="2"/>
</dbReference>
<dbReference type="PANTHER" id="PTHR43255">
    <property type="entry name" value="IRON-SULFUR-BINDING OXIDOREDUCTASE FADF-RELATED-RELATED"/>
    <property type="match status" value="1"/>
</dbReference>
<keyword evidence="3" id="KW-0411">Iron-sulfur</keyword>
<feature type="transmembrane region" description="Helical" evidence="4">
    <location>
        <begin position="108"/>
        <end position="126"/>
    </location>
</feature>
<dbReference type="STRING" id="177437.HRM2_03200"/>
<keyword evidence="1" id="KW-0479">Metal-binding</keyword>
<dbReference type="Pfam" id="PF13183">
    <property type="entry name" value="Fer4_8"/>
    <property type="match status" value="2"/>
</dbReference>
<evidence type="ECO:0000313" key="7">
    <source>
        <dbReference type="Proteomes" id="UP000000442"/>
    </source>
</evidence>
<dbReference type="InterPro" id="IPR036197">
    <property type="entry name" value="NarG-like_sf"/>
</dbReference>
<dbReference type="HOGENOM" id="CLU_017651_0_0_7"/>
<dbReference type="GO" id="GO:0051536">
    <property type="term" value="F:iron-sulfur cluster binding"/>
    <property type="evidence" value="ECO:0007669"/>
    <property type="project" value="UniProtKB-KW"/>
</dbReference>
<name>C0QGG7_DESAH</name>
<dbReference type="EMBL" id="CP001087">
    <property type="protein sequence ID" value="ACN13442.1"/>
    <property type="molecule type" value="Genomic_DNA"/>
</dbReference>
<dbReference type="EC" id="1.8.98.1" evidence="6"/>
<evidence type="ECO:0000259" key="5">
    <source>
        <dbReference type="PROSITE" id="PS51379"/>
    </source>
</evidence>
<dbReference type="PROSITE" id="PS00198">
    <property type="entry name" value="4FE4S_FER_1"/>
    <property type="match status" value="2"/>
</dbReference>
<feature type="domain" description="4Fe-4S ferredoxin-type" evidence="5">
    <location>
        <begin position="386"/>
        <end position="419"/>
    </location>
</feature>
<dbReference type="KEGG" id="dat:HRM2_03200"/>
<dbReference type="InterPro" id="IPR051460">
    <property type="entry name" value="HdrC_iron-sulfur_subunit"/>
</dbReference>
<proteinExistence type="predicted"/>